<dbReference type="PANTHER" id="PTHR22948:SF29">
    <property type="entry name" value="FI02030P-RELATED"/>
    <property type="match status" value="1"/>
</dbReference>
<feature type="compositionally biased region" description="Low complexity" evidence="5">
    <location>
        <begin position="216"/>
        <end position="233"/>
    </location>
</feature>
<keyword evidence="2" id="KW-0963">Cytoplasm</keyword>
<accession>A0ABM1PEP2</accession>
<dbReference type="InterPro" id="IPR050621">
    <property type="entry name" value="Tudor_domain_containing"/>
</dbReference>
<dbReference type="InterPro" id="IPR025605">
    <property type="entry name" value="OST-HTH/LOTUS_dom"/>
</dbReference>
<evidence type="ECO:0000259" key="6">
    <source>
        <dbReference type="PROSITE" id="PS51644"/>
    </source>
</evidence>
<reference evidence="8" key="3">
    <citation type="submission" date="2025-08" db="UniProtKB">
        <authorList>
            <consortium name="RefSeq"/>
        </authorList>
    </citation>
    <scope>IDENTIFICATION</scope>
    <source>
        <tissue evidence="8">Whole organism</tissue>
    </source>
</reference>
<dbReference type="Pfam" id="PF12872">
    <property type="entry name" value="OST-HTH"/>
    <property type="match status" value="1"/>
</dbReference>
<protein>
    <submittedName>
        <fullName evidence="8">Uncharacterized protein LOC108615592</fullName>
    </submittedName>
</protein>
<dbReference type="InterPro" id="IPR002999">
    <property type="entry name" value="Tudor"/>
</dbReference>
<keyword evidence="4" id="KW-0221">Differentiation</keyword>
<dbReference type="Gene3D" id="2.40.50.90">
    <property type="match status" value="1"/>
</dbReference>
<dbReference type="Gene3D" id="2.30.30.140">
    <property type="match status" value="1"/>
</dbReference>
<dbReference type="SUPFAM" id="SSF50199">
    <property type="entry name" value="Staphylococcal nuclease"/>
    <property type="match status" value="1"/>
</dbReference>
<evidence type="ECO:0000256" key="2">
    <source>
        <dbReference type="ARBA" id="ARBA00022490"/>
    </source>
</evidence>
<name>A0ABM1PEP2_DROAR</name>
<evidence type="ECO:0000256" key="4">
    <source>
        <dbReference type="ARBA" id="ARBA00022871"/>
    </source>
</evidence>
<reference evidence="7" key="2">
    <citation type="journal article" date="2016" name="G3 (Bethesda)">
        <title>Genome Evolution in Three Species of Cactophilic Drosophila.</title>
        <authorList>
            <person name="Sanchez-Flores A."/>
            <person name="Penazola F."/>
            <person name="Carpinteyro-Ponce J."/>
            <person name="Nazario-Yepiz N."/>
            <person name="Abreu-Goodger C."/>
            <person name="Machado C.A."/>
            <person name="Markow T.A."/>
        </authorList>
    </citation>
    <scope>NUCLEOTIDE SEQUENCE [LARGE SCALE GENOMIC DNA]</scope>
</reference>
<dbReference type="Gene3D" id="3.30.420.610">
    <property type="entry name" value="LOTUS domain-like"/>
    <property type="match status" value="1"/>
</dbReference>
<dbReference type="Pfam" id="PF00567">
    <property type="entry name" value="TUDOR"/>
    <property type="match status" value="1"/>
</dbReference>
<dbReference type="CDD" id="cd09972">
    <property type="entry name" value="LOTUS_TDRD_OSKAR"/>
    <property type="match status" value="1"/>
</dbReference>
<sequence>MGDHGFLNYVKRVIHSLVVSTPDRVTIERLKRDYANEEGCPVPYNSLGFKDIESFLRSIPDTVELVGYGPMAYVLAKSNAKTAHIQALVQCQKRPSNKQKNRKRGKPLFCYPSERSDIVFINEYHKSNNVLLNNYNNYNNYRMHYDSNSSANQYVKQPPQTQTSVVRQDNLTKEMNSITNSISKCKIANAENSSSAAENSLEIYVEKDEIDESPDNLKLPNKSLSKNNRNRSPQYISSDEGCDEDAEPEYSVDKEILNYKYAEVAGCTNLINVESNAQSSWTDQNLDYSSSDEGSESDAIPVFAVDQNVLSVEYPRDAVRFDYRLPKQNVHKKFKLEERVEVQLVTVASPHSFYFWLHDEDYEQYKGMSYSMQQFYSIINEYSYTIPLFLIMVGHLGAVHVREEIWHRVKVLNIKAGSRMNVEVELIDTGDRMWICHTDLKYLCKDFARLPPQCWPGRLACITPRQGKCFSMEASNYFYDIVCYRRLYAKIEKINDADNTCTMILVDPNSSLHTKNINMALIESGWVRRCYKP</sequence>
<dbReference type="Proteomes" id="UP000694904">
    <property type="component" value="Chromosome 5"/>
</dbReference>
<evidence type="ECO:0000256" key="1">
    <source>
        <dbReference type="ARBA" id="ARBA00004496"/>
    </source>
</evidence>
<keyword evidence="7" id="KW-1185">Reference proteome</keyword>
<comment type="subcellular location">
    <subcellularLocation>
        <location evidence="1">Cytoplasm</location>
    </subcellularLocation>
</comment>
<evidence type="ECO:0000256" key="3">
    <source>
        <dbReference type="ARBA" id="ARBA00022737"/>
    </source>
</evidence>
<evidence type="ECO:0000313" key="8">
    <source>
        <dbReference type="RefSeq" id="XP_017865678.1"/>
    </source>
</evidence>
<dbReference type="SUPFAM" id="SSF63748">
    <property type="entry name" value="Tudor/PWWP/MBT"/>
    <property type="match status" value="1"/>
</dbReference>
<dbReference type="InterPro" id="IPR035437">
    <property type="entry name" value="SNase_OB-fold_sf"/>
</dbReference>
<keyword evidence="4" id="KW-0744">Spermatogenesis</keyword>
<feature type="region of interest" description="Disordered" evidence="5">
    <location>
        <begin position="212"/>
        <end position="248"/>
    </location>
</feature>
<organism evidence="7 8">
    <name type="scientific">Drosophila arizonae</name>
    <name type="common">Fruit fly</name>
    <dbReference type="NCBI Taxonomy" id="7263"/>
    <lineage>
        <taxon>Eukaryota</taxon>
        <taxon>Metazoa</taxon>
        <taxon>Ecdysozoa</taxon>
        <taxon>Arthropoda</taxon>
        <taxon>Hexapoda</taxon>
        <taxon>Insecta</taxon>
        <taxon>Pterygota</taxon>
        <taxon>Neoptera</taxon>
        <taxon>Endopterygota</taxon>
        <taxon>Diptera</taxon>
        <taxon>Brachycera</taxon>
        <taxon>Muscomorpha</taxon>
        <taxon>Ephydroidea</taxon>
        <taxon>Drosophilidae</taxon>
        <taxon>Drosophila</taxon>
    </lineage>
</organism>
<keyword evidence="3" id="KW-0677">Repeat</keyword>
<feature type="domain" description="HTH OST-type" evidence="6">
    <location>
        <begin position="6"/>
        <end position="79"/>
    </location>
</feature>
<reference evidence="7" key="1">
    <citation type="journal article" date="1997" name="Nucleic Acids Res.">
        <title>tRNAscan-SE: a program for improved detection of transfer RNA genes in genomic sequence.</title>
        <authorList>
            <person name="Lowe T.M."/>
            <person name="Eddy S.R."/>
        </authorList>
    </citation>
    <scope>NUCLEOTIDE SEQUENCE [LARGE SCALE GENOMIC DNA]</scope>
</reference>
<evidence type="ECO:0000313" key="7">
    <source>
        <dbReference type="Proteomes" id="UP000694904"/>
    </source>
</evidence>
<dbReference type="RefSeq" id="XP_017865678.1">
    <property type="nucleotide sequence ID" value="XM_018010189.1"/>
</dbReference>
<gene>
    <name evidence="8" type="primary">LOC108615592</name>
</gene>
<evidence type="ECO:0000256" key="5">
    <source>
        <dbReference type="SAM" id="MobiDB-lite"/>
    </source>
</evidence>
<dbReference type="InterPro" id="IPR041966">
    <property type="entry name" value="LOTUS-like"/>
</dbReference>
<proteinExistence type="predicted"/>
<dbReference type="PANTHER" id="PTHR22948">
    <property type="entry name" value="TUDOR DOMAIN CONTAINING PROTEIN"/>
    <property type="match status" value="1"/>
</dbReference>
<dbReference type="PROSITE" id="PS51644">
    <property type="entry name" value="HTH_OST"/>
    <property type="match status" value="1"/>
</dbReference>
<dbReference type="GeneID" id="108615592"/>